<dbReference type="STRING" id="1385520.N802_05410"/>
<dbReference type="Pfam" id="PF02656">
    <property type="entry name" value="DUF202"/>
    <property type="match status" value="1"/>
</dbReference>
<protein>
    <submittedName>
        <fullName evidence="8">Membrane protein</fullName>
    </submittedName>
</protein>
<feature type="transmembrane region" description="Helical" evidence="6">
    <location>
        <begin position="27"/>
        <end position="47"/>
    </location>
</feature>
<evidence type="ECO:0000256" key="4">
    <source>
        <dbReference type="ARBA" id="ARBA00022989"/>
    </source>
</evidence>
<keyword evidence="2" id="KW-1003">Cell membrane</keyword>
<evidence type="ECO:0000259" key="7">
    <source>
        <dbReference type="Pfam" id="PF02656"/>
    </source>
</evidence>
<dbReference type="EMBL" id="AVPJ01000014">
    <property type="protein sequence ID" value="KGN31044.1"/>
    <property type="molecule type" value="Genomic_DNA"/>
</dbReference>
<proteinExistence type="predicted"/>
<dbReference type="AlphaFoldDB" id="A0A0A0J2Y7"/>
<keyword evidence="9" id="KW-1185">Reference proteome</keyword>
<dbReference type="GO" id="GO:0005886">
    <property type="term" value="C:plasma membrane"/>
    <property type="evidence" value="ECO:0007669"/>
    <property type="project" value="UniProtKB-SubCell"/>
</dbReference>
<dbReference type="PANTHER" id="PTHR34187:SF2">
    <property type="entry name" value="DUF202 DOMAIN-CONTAINING PROTEIN"/>
    <property type="match status" value="1"/>
</dbReference>
<organism evidence="8 9">
    <name type="scientific">Knoellia sinensis KCTC 19936</name>
    <dbReference type="NCBI Taxonomy" id="1385520"/>
    <lineage>
        <taxon>Bacteria</taxon>
        <taxon>Bacillati</taxon>
        <taxon>Actinomycetota</taxon>
        <taxon>Actinomycetes</taxon>
        <taxon>Micrococcales</taxon>
        <taxon>Intrasporangiaceae</taxon>
        <taxon>Knoellia</taxon>
    </lineage>
</organism>
<evidence type="ECO:0000256" key="1">
    <source>
        <dbReference type="ARBA" id="ARBA00004651"/>
    </source>
</evidence>
<gene>
    <name evidence="8" type="ORF">N802_05410</name>
</gene>
<dbReference type="InterPro" id="IPR003807">
    <property type="entry name" value="DUF202"/>
</dbReference>
<evidence type="ECO:0000256" key="5">
    <source>
        <dbReference type="ARBA" id="ARBA00023136"/>
    </source>
</evidence>
<comment type="subcellular location">
    <subcellularLocation>
        <location evidence="1">Cell membrane</location>
        <topology evidence="1">Multi-pass membrane protein</topology>
    </subcellularLocation>
</comment>
<name>A0A0A0J2Y7_9MICO</name>
<feature type="transmembrane region" description="Helical" evidence="6">
    <location>
        <begin position="59"/>
        <end position="79"/>
    </location>
</feature>
<reference evidence="8 9" key="1">
    <citation type="submission" date="2013-08" db="EMBL/GenBank/DDBJ databases">
        <title>The genome sequence of Knoellia sinensis.</title>
        <authorList>
            <person name="Zhu W."/>
            <person name="Wang G."/>
        </authorList>
    </citation>
    <scope>NUCLEOTIDE SEQUENCE [LARGE SCALE GENOMIC DNA]</scope>
    <source>
        <strain evidence="8 9">KCTC 19936</strain>
    </source>
</reference>
<accession>A0A0A0J2Y7</accession>
<dbReference type="RefSeq" id="WP_035917934.1">
    <property type="nucleotide sequence ID" value="NZ_AVPJ01000014.1"/>
</dbReference>
<dbReference type="InterPro" id="IPR052053">
    <property type="entry name" value="IM_YidH-like"/>
</dbReference>
<feature type="domain" description="DUF202" evidence="7">
    <location>
        <begin position="18"/>
        <end position="84"/>
    </location>
</feature>
<dbReference type="Proteomes" id="UP000030002">
    <property type="component" value="Unassembled WGS sequence"/>
</dbReference>
<evidence type="ECO:0000313" key="9">
    <source>
        <dbReference type="Proteomes" id="UP000030002"/>
    </source>
</evidence>
<evidence type="ECO:0000256" key="3">
    <source>
        <dbReference type="ARBA" id="ARBA00022692"/>
    </source>
</evidence>
<comment type="caution">
    <text evidence="8">The sequence shown here is derived from an EMBL/GenBank/DDBJ whole genome shotgun (WGS) entry which is preliminary data.</text>
</comment>
<evidence type="ECO:0000313" key="8">
    <source>
        <dbReference type="EMBL" id="KGN31044.1"/>
    </source>
</evidence>
<keyword evidence="3 6" id="KW-0812">Transmembrane</keyword>
<keyword evidence="5 6" id="KW-0472">Membrane</keyword>
<dbReference type="PANTHER" id="PTHR34187">
    <property type="entry name" value="FGR18P"/>
    <property type="match status" value="1"/>
</dbReference>
<feature type="transmembrane region" description="Helical" evidence="6">
    <location>
        <begin position="91"/>
        <end position="116"/>
    </location>
</feature>
<dbReference type="eggNOG" id="COG2149">
    <property type="taxonomic scope" value="Bacteria"/>
</dbReference>
<dbReference type="OrthoDB" id="582337at2"/>
<evidence type="ECO:0000256" key="2">
    <source>
        <dbReference type="ARBA" id="ARBA00022475"/>
    </source>
</evidence>
<keyword evidence="4 6" id="KW-1133">Transmembrane helix</keyword>
<sequence>MAERARRFLGSGSEPDPRFTLANERTFLAWIRTGLALIAGAVALEGFGVNLDETVRGTLAALLIVVGAVVAIGAGVRWLRVEQAMREGRPLPFPTIIPFLIITLVLAGVILLVLVMQ</sequence>
<evidence type="ECO:0000256" key="6">
    <source>
        <dbReference type="SAM" id="Phobius"/>
    </source>
</evidence>